<comment type="caution">
    <text evidence="2">The sequence shown here is derived from an EMBL/GenBank/DDBJ whole genome shotgun (WGS) entry which is preliminary data.</text>
</comment>
<sequence>MIRLIFIVLIGLSLSQKNILAVEQRAHVHGLASITVVIENNLLEIEVESPADSLLGFEHQVRTEEDKSKLNQTELLLNKPDQLFTFQNEACALKTARVNLSSFVINRNPKNTDHHSHEKHYSHEKNNTHTHDARGHKHKHKDIVVGYLYDCQSTQRLESISINLFAYFPRIEEINVMWINNDTQGAKLITAKDNVISLN</sequence>
<proteinExistence type="predicted"/>
<name>A0A545T1J5_9GAMM</name>
<dbReference type="InterPro" id="IPR021253">
    <property type="entry name" value="ZrgA-like"/>
</dbReference>
<gene>
    <name evidence="2" type="ORF">FLL45_22410</name>
</gene>
<dbReference type="Proteomes" id="UP000317839">
    <property type="component" value="Unassembled WGS sequence"/>
</dbReference>
<dbReference type="OrthoDB" id="7346546at2"/>
<reference evidence="2 3" key="1">
    <citation type="submission" date="2019-06" db="EMBL/GenBank/DDBJ databases">
        <title>Draft genome of Aliikangiella marina GYP-15.</title>
        <authorList>
            <person name="Wang G."/>
        </authorList>
    </citation>
    <scope>NUCLEOTIDE SEQUENCE [LARGE SCALE GENOMIC DNA]</scope>
    <source>
        <strain evidence="2 3">GYP-15</strain>
    </source>
</reference>
<evidence type="ECO:0000313" key="3">
    <source>
        <dbReference type="Proteomes" id="UP000317839"/>
    </source>
</evidence>
<evidence type="ECO:0000256" key="1">
    <source>
        <dbReference type="SAM" id="MobiDB-lite"/>
    </source>
</evidence>
<dbReference type="EMBL" id="VIKR01000007">
    <property type="protein sequence ID" value="TQV71083.1"/>
    <property type="molecule type" value="Genomic_DNA"/>
</dbReference>
<feature type="compositionally biased region" description="Basic and acidic residues" evidence="1">
    <location>
        <begin position="110"/>
        <end position="133"/>
    </location>
</feature>
<protein>
    <submittedName>
        <fullName evidence="2">DUF2796 domain-containing protein</fullName>
    </submittedName>
</protein>
<keyword evidence="3" id="KW-1185">Reference proteome</keyword>
<dbReference type="RefSeq" id="WP_142944300.1">
    <property type="nucleotide sequence ID" value="NZ_VIKR01000007.1"/>
</dbReference>
<organism evidence="2 3">
    <name type="scientific">Aliikangiella marina</name>
    <dbReference type="NCBI Taxonomy" id="1712262"/>
    <lineage>
        <taxon>Bacteria</taxon>
        <taxon>Pseudomonadati</taxon>
        <taxon>Pseudomonadota</taxon>
        <taxon>Gammaproteobacteria</taxon>
        <taxon>Oceanospirillales</taxon>
        <taxon>Pleioneaceae</taxon>
        <taxon>Aliikangiella</taxon>
    </lineage>
</organism>
<dbReference type="Pfam" id="PF10986">
    <property type="entry name" value="ZrgA"/>
    <property type="match status" value="1"/>
</dbReference>
<feature type="region of interest" description="Disordered" evidence="1">
    <location>
        <begin position="107"/>
        <end position="135"/>
    </location>
</feature>
<accession>A0A545T1J5</accession>
<dbReference type="AlphaFoldDB" id="A0A545T1J5"/>
<evidence type="ECO:0000313" key="2">
    <source>
        <dbReference type="EMBL" id="TQV71083.1"/>
    </source>
</evidence>